<keyword evidence="5" id="KW-0677">Repeat</keyword>
<evidence type="ECO:0000256" key="6">
    <source>
        <dbReference type="ARBA" id="ARBA00022989"/>
    </source>
</evidence>
<dbReference type="Gene3D" id="3.80.10.10">
    <property type="entry name" value="Ribonuclease Inhibitor"/>
    <property type="match status" value="1"/>
</dbReference>
<reference evidence="12 13" key="3">
    <citation type="journal article" date="2010" name="BMC Genomics">
        <title>Transcriptome sequencing and comparative analysis of cucumber flowers with different sex types.</title>
        <authorList>
            <person name="Guo S."/>
            <person name="Zheng Y."/>
            <person name="Joung J.G."/>
            <person name="Liu S."/>
            <person name="Zhang Z."/>
            <person name="Crasta O.R."/>
            <person name="Sobral B.W."/>
            <person name="Xu Y."/>
            <person name="Huang S."/>
            <person name="Fei Z."/>
        </authorList>
    </citation>
    <scope>NUCLEOTIDE SEQUENCE [LARGE SCALE GENOMIC DNA]</scope>
    <source>
        <strain evidence="13">cv. 9930</strain>
    </source>
</reference>
<evidence type="ECO:0000256" key="1">
    <source>
        <dbReference type="ARBA" id="ARBA00004167"/>
    </source>
</evidence>
<protein>
    <recommendedName>
        <fullName evidence="11">Leucine-rich repeat-containing N-terminal plant-type domain-containing protein</fullName>
    </recommendedName>
</protein>
<keyword evidence="9" id="KW-0325">Glycoprotein</keyword>
<dbReference type="EMBL" id="CM002922">
    <property type="protein sequence ID" value="KGN64970.1"/>
    <property type="molecule type" value="Genomic_DNA"/>
</dbReference>
<dbReference type="InterPro" id="IPR001611">
    <property type="entry name" value="Leu-rich_rpt"/>
</dbReference>
<dbReference type="AlphaFoldDB" id="A0A0A0LST6"/>
<proteinExistence type="predicted"/>
<keyword evidence="3" id="KW-0812">Transmembrane</keyword>
<evidence type="ECO:0000256" key="9">
    <source>
        <dbReference type="ARBA" id="ARBA00023180"/>
    </source>
</evidence>
<dbReference type="Gramene" id="KGN64970">
    <property type="protein sequence ID" value="KGN64970"/>
    <property type="gene ID" value="Csa_1G169940"/>
</dbReference>
<feature type="domain" description="Leucine-rich repeat-containing N-terminal plant-type" evidence="11">
    <location>
        <begin position="28"/>
        <end position="66"/>
    </location>
</feature>
<sequence length="203" mass="22379">MVDDKLGLCISLILLCLSTVCFCTSDINDVKILNDFREGLENPELLKWPDNGDDPCGIPPWPHVYCAGDRGPCLRILTSSLSSPIWVFEYNPFNAAVDELAKSVQLTNLSLVQSNLAGPLPEFLGTLSSLTTLKLSYNRLTGQIPKSFGQFFMQILWLNDQDIGMTGPIDVISSMSSLTQLWLHGNQFLGVIPQNIGDLSIFV</sequence>
<dbReference type="Pfam" id="PF00560">
    <property type="entry name" value="LRR_1"/>
    <property type="match status" value="2"/>
</dbReference>
<evidence type="ECO:0000256" key="2">
    <source>
        <dbReference type="ARBA" id="ARBA00022614"/>
    </source>
</evidence>
<evidence type="ECO:0000256" key="5">
    <source>
        <dbReference type="ARBA" id="ARBA00022737"/>
    </source>
</evidence>
<accession>A0A0A0LST6</accession>
<keyword evidence="2" id="KW-0433">Leucine-rich repeat</keyword>
<keyword evidence="13" id="KW-1185">Reference proteome</keyword>
<dbReference type="PANTHER" id="PTHR47986">
    <property type="entry name" value="OSJNBA0070M12.3 PROTEIN"/>
    <property type="match status" value="1"/>
</dbReference>
<evidence type="ECO:0000256" key="7">
    <source>
        <dbReference type="ARBA" id="ARBA00023136"/>
    </source>
</evidence>
<dbReference type="InterPro" id="IPR052422">
    <property type="entry name" value="Auxin_Ser/Thr_Kinase"/>
</dbReference>
<keyword evidence="7" id="KW-0472">Membrane</keyword>
<dbReference type="InterPro" id="IPR013210">
    <property type="entry name" value="LRR_N_plant-typ"/>
</dbReference>
<dbReference type="STRING" id="3659.A0A0A0LST6"/>
<dbReference type="GO" id="GO:0016020">
    <property type="term" value="C:membrane"/>
    <property type="evidence" value="ECO:0007669"/>
    <property type="project" value="UniProtKB-SubCell"/>
</dbReference>
<gene>
    <name evidence="12" type="ORF">Csa_1G169940</name>
</gene>
<feature type="chain" id="PRO_5001973102" description="Leucine-rich repeat-containing N-terminal plant-type domain-containing protein" evidence="10">
    <location>
        <begin position="24"/>
        <end position="203"/>
    </location>
</feature>
<keyword evidence="8" id="KW-0675">Receptor</keyword>
<dbReference type="PANTHER" id="PTHR47986:SF1">
    <property type="entry name" value="OS04G0685900 PROTEIN"/>
    <property type="match status" value="1"/>
</dbReference>
<dbReference type="SUPFAM" id="SSF52058">
    <property type="entry name" value="L domain-like"/>
    <property type="match status" value="1"/>
</dbReference>
<reference evidence="12 13" key="1">
    <citation type="journal article" date="2009" name="Nat. Genet.">
        <title>The genome of the cucumber, Cucumis sativus L.</title>
        <authorList>
            <person name="Huang S."/>
            <person name="Li R."/>
            <person name="Zhang Z."/>
            <person name="Li L."/>
            <person name="Gu X."/>
            <person name="Fan W."/>
            <person name="Lucas W.J."/>
            <person name="Wang X."/>
            <person name="Xie B."/>
            <person name="Ni P."/>
            <person name="Ren Y."/>
            <person name="Zhu H."/>
            <person name="Li J."/>
            <person name="Lin K."/>
            <person name="Jin W."/>
            <person name="Fei Z."/>
            <person name="Li G."/>
            <person name="Staub J."/>
            <person name="Kilian A."/>
            <person name="van der Vossen E.A."/>
            <person name="Wu Y."/>
            <person name="Guo J."/>
            <person name="He J."/>
            <person name="Jia Z."/>
            <person name="Ren Y."/>
            <person name="Tian G."/>
            <person name="Lu Y."/>
            <person name="Ruan J."/>
            <person name="Qian W."/>
            <person name="Wang M."/>
            <person name="Huang Q."/>
            <person name="Li B."/>
            <person name="Xuan Z."/>
            <person name="Cao J."/>
            <person name="Asan"/>
            <person name="Wu Z."/>
            <person name="Zhang J."/>
            <person name="Cai Q."/>
            <person name="Bai Y."/>
            <person name="Zhao B."/>
            <person name="Han Y."/>
            <person name="Li Y."/>
            <person name="Li X."/>
            <person name="Wang S."/>
            <person name="Shi Q."/>
            <person name="Liu S."/>
            <person name="Cho W.K."/>
            <person name="Kim J.Y."/>
            <person name="Xu Y."/>
            <person name="Heller-Uszynska K."/>
            <person name="Miao H."/>
            <person name="Cheng Z."/>
            <person name="Zhang S."/>
            <person name="Wu J."/>
            <person name="Yang Y."/>
            <person name="Kang H."/>
            <person name="Li M."/>
            <person name="Liang H."/>
            <person name="Ren X."/>
            <person name="Shi Z."/>
            <person name="Wen M."/>
            <person name="Jian M."/>
            <person name="Yang H."/>
            <person name="Zhang G."/>
            <person name="Yang Z."/>
            <person name="Chen R."/>
            <person name="Liu S."/>
            <person name="Li J."/>
            <person name="Ma L."/>
            <person name="Liu H."/>
            <person name="Zhou Y."/>
            <person name="Zhao J."/>
            <person name="Fang X."/>
            <person name="Li G."/>
            <person name="Fang L."/>
            <person name="Li Y."/>
            <person name="Liu D."/>
            <person name="Zheng H."/>
            <person name="Zhang Y."/>
            <person name="Qin N."/>
            <person name="Li Z."/>
            <person name="Yang G."/>
            <person name="Yang S."/>
            <person name="Bolund L."/>
            <person name="Kristiansen K."/>
            <person name="Zheng H."/>
            <person name="Li S."/>
            <person name="Zhang X."/>
            <person name="Yang H."/>
            <person name="Wang J."/>
            <person name="Sun R."/>
            <person name="Zhang B."/>
            <person name="Jiang S."/>
            <person name="Wang J."/>
            <person name="Du Y."/>
            <person name="Li S."/>
        </authorList>
    </citation>
    <scope>NUCLEOTIDE SEQUENCE [LARGE SCALE GENOMIC DNA]</scope>
    <source>
        <strain evidence="13">cv. 9930</strain>
    </source>
</reference>
<dbReference type="Proteomes" id="UP000029981">
    <property type="component" value="Chromosome 1"/>
</dbReference>
<dbReference type="InterPro" id="IPR032675">
    <property type="entry name" value="LRR_dom_sf"/>
</dbReference>
<feature type="signal peptide" evidence="10">
    <location>
        <begin position="1"/>
        <end position="23"/>
    </location>
</feature>
<keyword evidence="6" id="KW-1133">Transmembrane helix</keyword>
<keyword evidence="4 10" id="KW-0732">Signal</keyword>
<evidence type="ECO:0000313" key="12">
    <source>
        <dbReference type="EMBL" id="KGN64970.1"/>
    </source>
</evidence>
<reference evidence="12 13" key="2">
    <citation type="journal article" date="2009" name="PLoS ONE">
        <title>An integrated genetic and cytogenetic map of the cucumber genome.</title>
        <authorList>
            <person name="Ren Y."/>
            <person name="Zhang Z."/>
            <person name="Liu J."/>
            <person name="Staub J.E."/>
            <person name="Han Y."/>
            <person name="Cheng Z."/>
            <person name="Li X."/>
            <person name="Lu J."/>
            <person name="Miao H."/>
            <person name="Kang H."/>
            <person name="Xie B."/>
            <person name="Gu X."/>
            <person name="Wang X."/>
            <person name="Du Y."/>
            <person name="Jin W."/>
            <person name="Huang S."/>
        </authorList>
    </citation>
    <scope>NUCLEOTIDE SEQUENCE [LARGE SCALE GENOMIC DNA]</scope>
    <source>
        <strain evidence="13">cv. 9930</strain>
    </source>
</reference>
<evidence type="ECO:0000256" key="3">
    <source>
        <dbReference type="ARBA" id="ARBA00022692"/>
    </source>
</evidence>
<name>A0A0A0LST6_CUCSA</name>
<evidence type="ECO:0000256" key="8">
    <source>
        <dbReference type="ARBA" id="ARBA00023170"/>
    </source>
</evidence>
<comment type="subcellular location">
    <subcellularLocation>
        <location evidence="1">Membrane</location>
        <topology evidence="1">Single-pass membrane protein</topology>
    </subcellularLocation>
</comment>
<evidence type="ECO:0000313" key="13">
    <source>
        <dbReference type="Proteomes" id="UP000029981"/>
    </source>
</evidence>
<evidence type="ECO:0000259" key="11">
    <source>
        <dbReference type="Pfam" id="PF08263"/>
    </source>
</evidence>
<organism evidence="12 13">
    <name type="scientific">Cucumis sativus</name>
    <name type="common">Cucumber</name>
    <dbReference type="NCBI Taxonomy" id="3659"/>
    <lineage>
        <taxon>Eukaryota</taxon>
        <taxon>Viridiplantae</taxon>
        <taxon>Streptophyta</taxon>
        <taxon>Embryophyta</taxon>
        <taxon>Tracheophyta</taxon>
        <taxon>Spermatophyta</taxon>
        <taxon>Magnoliopsida</taxon>
        <taxon>eudicotyledons</taxon>
        <taxon>Gunneridae</taxon>
        <taxon>Pentapetalae</taxon>
        <taxon>rosids</taxon>
        <taxon>fabids</taxon>
        <taxon>Cucurbitales</taxon>
        <taxon>Cucurbitaceae</taxon>
        <taxon>Benincaseae</taxon>
        <taxon>Cucumis</taxon>
    </lineage>
</organism>
<evidence type="ECO:0000256" key="4">
    <source>
        <dbReference type="ARBA" id="ARBA00022729"/>
    </source>
</evidence>
<evidence type="ECO:0000256" key="10">
    <source>
        <dbReference type="SAM" id="SignalP"/>
    </source>
</evidence>
<reference evidence="12 13" key="4">
    <citation type="journal article" date="2011" name="BMC Genomics">
        <title>RNA-Seq improves annotation of protein-coding genes in the cucumber genome.</title>
        <authorList>
            <person name="Li Z."/>
            <person name="Zhang Z."/>
            <person name="Yan P."/>
            <person name="Huang S."/>
            <person name="Fei Z."/>
            <person name="Lin K."/>
        </authorList>
    </citation>
    <scope>NUCLEOTIDE SEQUENCE [LARGE SCALE GENOMIC DNA]</scope>
    <source>
        <strain evidence="13">cv. 9930</strain>
    </source>
</reference>
<dbReference type="Pfam" id="PF08263">
    <property type="entry name" value="LRRNT_2"/>
    <property type="match status" value="1"/>
</dbReference>